<dbReference type="Proteomes" id="UP001228049">
    <property type="component" value="Unassembled WGS sequence"/>
</dbReference>
<dbReference type="EMBL" id="JASDAP010000007">
    <property type="protein sequence ID" value="KAK1900695.1"/>
    <property type="molecule type" value="Genomic_DNA"/>
</dbReference>
<sequence length="79" mass="8986">MPDFHRSMKESLRAPEQGADTVVWLSVSEAAVKNPSGRFYQDRKMVSAHLPLAWTRCSALEEQKLVSLLEDMAKTFQPH</sequence>
<name>A0AAD9FJ63_DISEL</name>
<gene>
    <name evidence="1" type="ORF">KUDE01_001482</name>
</gene>
<dbReference type="PANTHER" id="PTHR44656:SF2">
    <property type="entry name" value="SHORT CHAIN DEHYDROGENASE_REDUCTASE"/>
    <property type="match status" value="1"/>
</dbReference>
<proteinExistence type="predicted"/>
<dbReference type="InterPro" id="IPR052992">
    <property type="entry name" value="SDR_member_12"/>
</dbReference>
<dbReference type="AlphaFoldDB" id="A0AAD9FJ63"/>
<evidence type="ECO:0000313" key="2">
    <source>
        <dbReference type="Proteomes" id="UP001228049"/>
    </source>
</evidence>
<organism evidence="1 2">
    <name type="scientific">Dissostichus eleginoides</name>
    <name type="common">Patagonian toothfish</name>
    <name type="synonym">Dissostichus amissus</name>
    <dbReference type="NCBI Taxonomy" id="100907"/>
    <lineage>
        <taxon>Eukaryota</taxon>
        <taxon>Metazoa</taxon>
        <taxon>Chordata</taxon>
        <taxon>Craniata</taxon>
        <taxon>Vertebrata</taxon>
        <taxon>Euteleostomi</taxon>
        <taxon>Actinopterygii</taxon>
        <taxon>Neopterygii</taxon>
        <taxon>Teleostei</taxon>
        <taxon>Neoteleostei</taxon>
        <taxon>Acanthomorphata</taxon>
        <taxon>Eupercaria</taxon>
        <taxon>Perciformes</taxon>
        <taxon>Notothenioidei</taxon>
        <taxon>Nototheniidae</taxon>
        <taxon>Dissostichus</taxon>
    </lineage>
</organism>
<accession>A0AAD9FJ63</accession>
<reference evidence="1" key="1">
    <citation type="submission" date="2023-04" db="EMBL/GenBank/DDBJ databases">
        <title>Chromosome-level genome of Chaenocephalus aceratus.</title>
        <authorList>
            <person name="Park H."/>
        </authorList>
    </citation>
    <scope>NUCLEOTIDE SEQUENCE</scope>
    <source>
        <strain evidence="1">DE</strain>
        <tissue evidence="1">Muscle</tissue>
    </source>
</reference>
<protein>
    <submittedName>
        <fullName evidence="1">Dehydrogenase/reductase SDR family member 12</fullName>
    </submittedName>
</protein>
<keyword evidence="2" id="KW-1185">Reference proteome</keyword>
<evidence type="ECO:0000313" key="1">
    <source>
        <dbReference type="EMBL" id="KAK1900695.1"/>
    </source>
</evidence>
<comment type="caution">
    <text evidence="1">The sequence shown here is derived from an EMBL/GenBank/DDBJ whole genome shotgun (WGS) entry which is preliminary data.</text>
</comment>
<dbReference type="PANTHER" id="PTHR44656">
    <property type="entry name" value="DEHYDROGENASE/REDUCTASE SDR FAMILY MEMBER 12"/>
    <property type="match status" value="1"/>
</dbReference>